<evidence type="ECO:0000256" key="6">
    <source>
        <dbReference type="PROSITE-ProRule" id="PRU00449"/>
    </source>
</evidence>
<evidence type="ECO:0000256" key="1">
    <source>
        <dbReference type="ARBA" id="ARBA00003732"/>
    </source>
</evidence>
<protein>
    <submittedName>
        <fullName evidence="8">Zinc finger AN1 domain-containing stress-associated protein 17</fullName>
    </submittedName>
</protein>
<dbReference type="STRING" id="888268.A0A1E5WGG7"/>
<keyword evidence="5" id="KW-0346">Stress response</keyword>
<evidence type="ECO:0000256" key="4">
    <source>
        <dbReference type="ARBA" id="ARBA00022833"/>
    </source>
</evidence>
<name>A0A1E5WGG7_9POAL</name>
<sequence length="191" mass="20178">MARRGTEFFPDLGAHCDAAECNQLEFLPFECDGCGGFFCAAHRTYSDHGCASAKAADQGRTVVLCPDCGDSIERTAPGQAERDILDAHARSRCGCDPARKNKPRCPVPRCKEALTFCNATQCKGCGLKVCLRHRFPADHGCAAAGSTRAAAGAAAVRRAAAGGQCGREALKEAGRRPPLAVSAKSFKIFET</sequence>
<proteinExistence type="predicted"/>
<evidence type="ECO:0000313" key="8">
    <source>
        <dbReference type="EMBL" id="OEL36483.1"/>
    </source>
</evidence>
<dbReference type="InterPro" id="IPR000058">
    <property type="entry name" value="Znf_AN1"/>
</dbReference>
<dbReference type="PANTHER" id="PTHR14677">
    <property type="entry name" value="ARSENITE INDUCUBLE RNA ASSOCIATED PROTEIN AIP-1-RELATED"/>
    <property type="match status" value="1"/>
</dbReference>
<dbReference type="Gene3D" id="4.10.1110.10">
    <property type="entry name" value="AN1-like Zinc finger"/>
    <property type="match status" value="2"/>
</dbReference>
<keyword evidence="4" id="KW-0862">Zinc</keyword>
<evidence type="ECO:0000256" key="5">
    <source>
        <dbReference type="ARBA" id="ARBA00023016"/>
    </source>
</evidence>
<feature type="domain" description="AN1-type" evidence="7">
    <location>
        <begin position="10"/>
        <end position="58"/>
    </location>
</feature>
<dbReference type="GO" id="GO:0008270">
    <property type="term" value="F:zinc ion binding"/>
    <property type="evidence" value="ECO:0007669"/>
    <property type="project" value="UniProtKB-KW"/>
</dbReference>
<keyword evidence="2" id="KW-0479">Metal-binding</keyword>
<dbReference type="Proteomes" id="UP000095767">
    <property type="component" value="Unassembled WGS sequence"/>
</dbReference>
<dbReference type="SMART" id="SM00154">
    <property type="entry name" value="ZnF_AN1"/>
    <property type="match status" value="2"/>
</dbReference>
<evidence type="ECO:0000259" key="7">
    <source>
        <dbReference type="PROSITE" id="PS51039"/>
    </source>
</evidence>
<gene>
    <name evidence="8" type="ORF">BAE44_0002498</name>
</gene>
<comment type="caution">
    <text evidence="8">The sequence shown here is derived from an EMBL/GenBank/DDBJ whole genome shotgun (WGS) entry which is preliminary data.</text>
</comment>
<keyword evidence="3 6" id="KW-0863">Zinc-finger</keyword>
<dbReference type="OrthoDB" id="431929at2759"/>
<dbReference type="Pfam" id="PF01428">
    <property type="entry name" value="zf-AN1"/>
    <property type="match status" value="2"/>
</dbReference>
<comment type="function">
    <text evidence="1">May be involved in environmental stress response.</text>
</comment>
<dbReference type="InterPro" id="IPR035896">
    <property type="entry name" value="AN1-like_Znf"/>
</dbReference>
<keyword evidence="9" id="KW-1185">Reference proteome</keyword>
<dbReference type="PANTHER" id="PTHR14677:SF31">
    <property type="entry name" value="AN1-TYPE DOMAIN-CONTAINING PROTEIN"/>
    <property type="match status" value="1"/>
</dbReference>
<dbReference type="EMBL" id="LWDX02009029">
    <property type="protein sequence ID" value="OEL36483.1"/>
    <property type="molecule type" value="Genomic_DNA"/>
</dbReference>
<dbReference type="SUPFAM" id="SSF118310">
    <property type="entry name" value="AN1-like Zinc finger"/>
    <property type="match status" value="2"/>
</dbReference>
<evidence type="ECO:0000313" key="9">
    <source>
        <dbReference type="Proteomes" id="UP000095767"/>
    </source>
</evidence>
<dbReference type="GO" id="GO:0005737">
    <property type="term" value="C:cytoplasm"/>
    <property type="evidence" value="ECO:0007669"/>
    <property type="project" value="TreeGrafter"/>
</dbReference>
<accession>A0A1E5WGG7</accession>
<organism evidence="8 9">
    <name type="scientific">Dichanthelium oligosanthes</name>
    <dbReference type="NCBI Taxonomy" id="888268"/>
    <lineage>
        <taxon>Eukaryota</taxon>
        <taxon>Viridiplantae</taxon>
        <taxon>Streptophyta</taxon>
        <taxon>Embryophyta</taxon>
        <taxon>Tracheophyta</taxon>
        <taxon>Spermatophyta</taxon>
        <taxon>Magnoliopsida</taxon>
        <taxon>Liliopsida</taxon>
        <taxon>Poales</taxon>
        <taxon>Poaceae</taxon>
        <taxon>PACMAD clade</taxon>
        <taxon>Panicoideae</taxon>
        <taxon>Panicodae</taxon>
        <taxon>Paniceae</taxon>
        <taxon>Dichantheliinae</taxon>
        <taxon>Dichanthelium</taxon>
    </lineage>
</organism>
<reference evidence="8 9" key="1">
    <citation type="submission" date="2016-09" db="EMBL/GenBank/DDBJ databases">
        <title>The draft genome of Dichanthelium oligosanthes: A C3 panicoid grass species.</title>
        <authorList>
            <person name="Studer A.J."/>
            <person name="Schnable J.C."/>
            <person name="Brutnell T.P."/>
        </authorList>
    </citation>
    <scope>NUCLEOTIDE SEQUENCE [LARGE SCALE GENOMIC DNA]</scope>
    <source>
        <strain evidence="9">cv. Kellogg 1175</strain>
        <tissue evidence="8">Leaf</tissue>
    </source>
</reference>
<feature type="domain" description="AN1-type" evidence="7">
    <location>
        <begin position="99"/>
        <end position="149"/>
    </location>
</feature>
<dbReference type="AlphaFoldDB" id="A0A1E5WGG7"/>
<dbReference type="PROSITE" id="PS51039">
    <property type="entry name" value="ZF_AN1"/>
    <property type="match status" value="2"/>
</dbReference>
<evidence type="ECO:0000256" key="3">
    <source>
        <dbReference type="ARBA" id="ARBA00022771"/>
    </source>
</evidence>
<evidence type="ECO:0000256" key="2">
    <source>
        <dbReference type="ARBA" id="ARBA00022723"/>
    </source>
</evidence>